<dbReference type="Proteomes" id="UP000265515">
    <property type="component" value="Unassembled WGS sequence"/>
</dbReference>
<keyword evidence="2" id="KW-1133">Transmembrane helix</keyword>
<evidence type="ECO:0000313" key="3">
    <source>
        <dbReference type="EMBL" id="GBG68559.1"/>
    </source>
</evidence>
<feature type="transmembrane region" description="Helical" evidence="2">
    <location>
        <begin position="163"/>
        <end position="193"/>
    </location>
</feature>
<proteinExistence type="predicted"/>
<reference evidence="3 4" key="1">
    <citation type="journal article" date="2018" name="Cell">
        <title>The Chara Genome: Secondary Complexity and Implications for Plant Terrestrialization.</title>
        <authorList>
            <person name="Nishiyama T."/>
            <person name="Sakayama H."/>
            <person name="Vries J.D."/>
            <person name="Buschmann H."/>
            <person name="Saint-Marcoux D."/>
            <person name="Ullrich K.K."/>
            <person name="Haas F.B."/>
            <person name="Vanderstraeten L."/>
            <person name="Becker D."/>
            <person name="Lang D."/>
            <person name="Vosolsobe S."/>
            <person name="Rombauts S."/>
            <person name="Wilhelmsson P.K.I."/>
            <person name="Janitza P."/>
            <person name="Kern R."/>
            <person name="Heyl A."/>
            <person name="Rumpler F."/>
            <person name="Villalobos L.I.A.C."/>
            <person name="Clay J.M."/>
            <person name="Skokan R."/>
            <person name="Toyoda A."/>
            <person name="Suzuki Y."/>
            <person name="Kagoshima H."/>
            <person name="Schijlen E."/>
            <person name="Tajeshwar N."/>
            <person name="Catarino B."/>
            <person name="Hetherington A.J."/>
            <person name="Saltykova A."/>
            <person name="Bonnot C."/>
            <person name="Breuninger H."/>
            <person name="Symeonidi A."/>
            <person name="Radhakrishnan G.V."/>
            <person name="Van Nieuwerburgh F."/>
            <person name="Deforce D."/>
            <person name="Chang C."/>
            <person name="Karol K.G."/>
            <person name="Hedrich R."/>
            <person name="Ulvskov P."/>
            <person name="Glockner G."/>
            <person name="Delwiche C.F."/>
            <person name="Petrasek J."/>
            <person name="Van de Peer Y."/>
            <person name="Friml J."/>
            <person name="Beilby M."/>
            <person name="Dolan L."/>
            <person name="Kohara Y."/>
            <person name="Sugano S."/>
            <person name="Fujiyama A."/>
            <person name="Delaux P.-M."/>
            <person name="Quint M."/>
            <person name="TheiBen G."/>
            <person name="Hagemann M."/>
            <person name="Harholt J."/>
            <person name="Dunand C."/>
            <person name="Zachgo S."/>
            <person name="Langdale J."/>
            <person name="Maumus F."/>
            <person name="Straeten D.V.D."/>
            <person name="Gould S.B."/>
            <person name="Rensing S.A."/>
        </authorList>
    </citation>
    <scope>NUCLEOTIDE SEQUENCE [LARGE SCALE GENOMIC DNA]</scope>
    <source>
        <strain evidence="3 4">S276</strain>
    </source>
</reference>
<feature type="compositionally biased region" description="Low complexity" evidence="1">
    <location>
        <begin position="97"/>
        <end position="132"/>
    </location>
</feature>
<sequence length="578" mass="63801">MELSFNSPGYWSFVAVHPAQVGVYKDAGVLAKCTIELQTRASRYTRQPSRCLAFTCSCLLPLLALLRCTKVVARCTPPSWTILVLQRVHCLVRAPSTSVPTSSSSSSPPSSPSPLLLPSSPSSLRSRPSPSSTHGGFHRRRRRIQRGTCERHRCVLPPWSAQLIFVIVTAIVAIIAIVVVSPAVTAVVFVAVADRRRQRRHHRHSRHRSGDDLSKRKAHFANAAEISTLRVIKLQVGVSCAMSSHGSGRGKSAANLVEDATVREKNGRRVANKKRKVVQGGPSLASYVDDEDWVPEGVATRDETNFDEEDDAPLKRKSFRRTGGSLLIDEGGDRQGGGGRAIMEDIVVVDTAVASTEGGGSVVTHQNRAPMPHVNDAPDAQEGDVARAGEDDEALVNRLRQRNMRDEMEVASKLWVDDLRFWNETEGIPIVKLIQEARLYLVVVARGVPPPVVRRSIVLPHTTIPQHKIADESELNATKERAVKVQGIALRVIHGWVFKSASRQRGYHAAYQYALNHVATDIAHAMWMGEDRRICVSPMVIHVTLDMDMKLPLWFIGVVIEDRHENDDLAAYQEASIQ</sequence>
<organism evidence="3 4">
    <name type="scientific">Chara braunii</name>
    <name type="common">Braun's stonewort</name>
    <dbReference type="NCBI Taxonomy" id="69332"/>
    <lineage>
        <taxon>Eukaryota</taxon>
        <taxon>Viridiplantae</taxon>
        <taxon>Streptophyta</taxon>
        <taxon>Charophyceae</taxon>
        <taxon>Charales</taxon>
        <taxon>Characeae</taxon>
        <taxon>Chara</taxon>
    </lineage>
</organism>
<evidence type="ECO:0000256" key="1">
    <source>
        <dbReference type="SAM" id="MobiDB-lite"/>
    </source>
</evidence>
<dbReference type="AlphaFoldDB" id="A0A388KET2"/>
<feature type="compositionally biased region" description="Basic residues" evidence="1">
    <location>
        <begin position="196"/>
        <end position="207"/>
    </location>
</feature>
<keyword evidence="2" id="KW-0812">Transmembrane</keyword>
<dbReference type="EMBL" id="BFEA01000102">
    <property type="protein sequence ID" value="GBG68559.1"/>
    <property type="molecule type" value="Genomic_DNA"/>
</dbReference>
<keyword evidence="4" id="KW-1185">Reference proteome</keyword>
<protein>
    <submittedName>
        <fullName evidence="3">Uncharacterized protein</fullName>
    </submittedName>
</protein>
<feature type="region of interest" description="Disordered" evidence="1">
    <location>
        <begin position="97"/>
        <end position="142"/>
    </location>
</feature>
<name>A0A388KET2_CHABU</name>
<feature type="region of interest" description="Disordered" evidence="1">
    <location>
        <begin position="196"/>
        <end position="216"/>
    </location>
</feature>
<keyword evidence="2" id="KW-0472">Membrane</keyword>
<gene>
    <name evidence="3" type="ORF">CBR_g3103</name>
</gene>
<comment type="caution">
    <text evidence="3">The sequence shown here is derived from an EMBL/GenBank/DDBJ whole genome shotgun (WGS) entry which is preliminary data.</text>
</comment>
<accession>A0A388KET2</accession>
<evidence type="ECO:0000313" key="4">
    <source>
        <dbReference type="Proteomes" id="UP000265515"/>
    </source>
</evidence>
<dbReference type="Gramene" id="GBG68559">
    <property type="protein sequence ID" value="GBG68559"/>
    <property type="gene ID" value="CBR_g3103"/>
</dbReference>
<evidence type="ECO:0000256" key="2">
    <source>
        <dbReference type="SAM" id="Phobius"/>
    </source>
</evidence>